<comment type="caution">
    <text evidence="7">The sequence shown here is derived from an EMBL/GenBank/DDBJ whole genome shotgun (WGS) entry which is preliminary data.</text>
</comment>
<dbReference type="Pfam" id="PF08244">
    <property type="entry name" value="Glyco_hydro_32C"/>
    <property type="match status" value="1"/>
</dbReference>
<dbReference type="RefSeq" id="WP_370441015.1">
    <property type="nucleotide sequence ID" value="NZ_JBGFTU010000008.1"/>
</dbReference>
<dbReference type="PANTHER" id="PTHR42800:SF3">
    <property type="entry name" value="GLYCOSYL HYDROLASE FAMILY 32 N-TERMINAL DOMAIN-CONTAINING PROTEIN"/>
    <property type="match status" value="1"/>
</dbReference>
<evidence type="ECO:0000313" key="8">
    <source>
        <dbReference type="Proteomes" id="UP001565927"/>
    </source>
</evidence>
<evidence type="ECO:0000256" key="2">
    <source>
        <dbReference type="ARBA" id="ARBA00022801"/>
    </source>
</evidence>
<dbReference type="GO" id="GO:0016787">
    <property type="term" value="F:hydrolase activity"/>
    <property type="evidence" value="ECO:0007669"/>
    <property type="project" value="UniProtKB-KW"/>
</dbReference>
<reference evidence="7 8" key="1">
    <citation type="submission" date="2024-07" db="EMBL/GenBank/DDBJ databases">
        <authorList>
            <person name="Thanompreechachai J."/>
            <person name="Duangmal K."/>
        </authorList>
    </citation>
    <scope>NUCLEOTIDE SEQUENCE [LARGE SCALE GENOMIC DNA]</scope>
    <source>
        <strain evidence="7 8">LSe6-4</strain>
    </source>
</reference>
<dbReference type="Pfam" id="PF00251">
    <property type="entry name" value="Glyco_hydro_32N"/>
    <property type="match status" value="1"/>
</dbReference>
<protein>
    <submittedName>
        <fullName evidence="7">Glycoside hydrolase family 32 protein</fullName>
    </submittedName>
</protein>
<dbReference type="Gene3D" id="2.115.10.20">
    <property type="entry name" value="Glycosyl hydrolase domain, family 43"/>
    <property type="match status" value="1"/>
</dbReference>
<evidence type="ECO:0000313" key="7">
    <source>
        <dbReference type="EMBL" id="MEZ0164768.1"/>
    </source>
</evidence>
<dbReference type="EMBL" id="JBGFTU010000008">
    <property type="protein sequence ID" value="MEZ0164768.1"/>
    <property type="molecule type" value="Genomic_DNA"/>
</dbReference>
<dbReference type="InterPro" id="IPR023296">
    <property type="entry name" value="Glyco_hydro_beta-prop_sf"/>
</dbReference>
<dbReference type="Gene3D" id="2.60.120.560">
    <property type="entry name" value="Exo-inulinase, domain 1"/>
    <property type="match status" value="1"/>
</dbReference>
<dbReference type="SMART" id="SM00640">
    <property type="entry name" value="Glyco_32"/>
    <property type="match status" value="1"/>
</dbReference>
<evidence type="ECO:0000256" key="4">
    <source>
        <dbReference type="RuleBase" id="RU362110"/>
    </source>
</evidence>
<dbReference type="CDD" id="cd18622">
    <property type="entry name" value="GH32_Inu-like"/>
    <property type="match status" value="1"/>
</dbReference>
<dbReference type="SUPFAM" id="SSF49899">
    <property type="entry name" value="Concanavalin A-like lectins/glucanases"/>
    <property type="match status" value="1"/>
</dbReference>
<dbReference type="InterPro" id="IPR001362">
    <property type="entry name" value="Glyco_hydro_32"/>
</dbReference>
<dbReference type="InterPro" id="IPR013320">
    <property type="entry name" value="ConA-like_dom_sf"/>
</dbReference>
<dbReference type="Proteomes" id="UP001565927">
    <property type="component" value="Unassembled WGS sequence"/>
</dbReference>
<sequence>MDFRPLAHFTAQDTWLNDPNGLLHRDGVWHLFFQNNPSGAVWGNMSWGHATSRDLLSWEHHPVAIPHEGDEAVFSGSAVVHEGRVVAVYTSAYDDGRQAQSLAWSEDGSTFTKDPANPVLDRGSTGFRDPKVFRCGDSWRMVSVEADERTLLVHASPDLRTWTEVGAFHDEPGVGIWECPDLFPLPLDGPGGQEHWVLLLSVQDATGSRVQYRVGTFDGARFRGGPPRPFDAGPDVYAVATWTDAPDDRRVLLGWMAQPTYAGLTPTAPWRGAMTAPRDLSLATVDGEPTLVQTFSPEVLSAFSRPVEDLPPAALVRCAFSAGTTAAWEFAAGGDVLRLAVEGGELVVDRRSSGLVDFHEEFARVDRTPLPADLTGFSVLLDRCSVEVLAGPVAVTQLVFPAGPYREVRTSGSARAAVLAR</sequence>
<gene>
    <name evidence="7" type="ORF">AB2L27_08320</name>
</gene>
<evidence type="ECO:0000256" key="3">
    <source>
        <dbReference type="ARBA" id="ARBA00023295"/>
    </source>
</evidence>
<name>A0ABV4GZN2_9ACTN</name>
<accession>A0ABV4GZN2</accession>
<evidence type="ECO:0000259" key="6">
    <source>
        <dbReference type="Pfam" id="PF08244"/>
    </source>
</evidence>
<organism evidence="7 8">
    <name type="scientific">Kineococcus halophytocola</name>
    <dbReference type="NCBI Taxonomy" id="3234027"/>
    <lineage>
        <taxon>Bacteria</taxon>
        <taxon>Bacillati</taxon>
        <taxon>Actinomycetota</taxon>
        <taxon>Actinomycetes</taxon>
        <taxon>Kineosporiales</taxon>
        <taxon>Kineosporiaceae</taxon>
        <taxon>Kineococcus</taxon>
    </lineage>
</organism>
<dbReference type="InterPro" id="IPR013148">
    <property type="entry name" value="Glyco_hydro_32_N"/>
</dbReference>
<keyword evidence="8" id="KW-1185">Reference proteome</keyword>
<feature type="domain" description="Glycosyl hydrolase family 32 C-terminal" evidence="6">
    <location>
        <begin position="343"/>
        <end position="409"/>
    </location>
</feature>
<dbReference type="SUPFAM" id="SSF75005">
    <property type="entry name" value="Arabinanase/levansucrase/invertase"/>
    <property type="match status" value="1"/>
</dbReference>
<feature type="domain" description="Glycosyl hydrolase family 32 N-terminal" evidence="5">
    <location>
        <begin position="8"/>
        <end position="293"/>
    </location>
</feature>
<evidence type="ECO:0000256" key="1">
    <source>
        <dbReference type="ARBA" id="ARBA00009902"/>
    </source>
</evidence>
<comment type="similarity">
    <text evidence="1 4">Belongs to the glycosyl hydrolase 32 family.</text>
</comment>
<proteinExistence type="inferred from homology"/>
<keyword evidence="2 4" id="KW-0378">Hydrolase</keyword>
<dbReference type="InterPro" id="IPR013189">
    <property type="entry name" value="Glyco_hydro_32_C"/>
</dbReference>
<keyword evidence="3 4" id="KW-0326">Glycosidase</keyword>
<dbReference type="PANTHER" id="PTHR42800">
    <property type="entry name" value="EXOINULINASE INUD (AFU_ORTHOLOGUE AFUA_5G00480)"/>
    <property type="match status" value="1"/>
</dbReference>
<evidence type="ECO:0000259" key="5">
    <source>
        <dbReference type="Pfam" id="PF00251"/>
    </source>
</evidence>